<keyword evidence="2" id="KW-1185">Reference proteome</keyword>
<dbReference type="EnsemblBacteria" id="CAD75873">
    <property type="protein sequence ID" value="CAD75873"/>
    <property type="gene ID" value="RB8697"/>
</dbReference>
<proteinExistence type="predicted"/>
<sequence>MLDCSIARLLDCSWFRLRARAPVFDLSTSLVASAGLRPEHELNFKKTVDSPPRQLY</sequence>
<dbReference type="Proteomes" id="UP000001025">
    <property type="component" value="Chromosome"/>
</dbReference>
<dbReference type="STRING" id="243090.RB8697"/>
<dbReference type="HOGENOM" id="CLU_3011303_0_0_0"/>
<accession>Q7UMP3</accession>
<gene>
    <name evidence="1" type="ordered locus">RB8697</name>
</gene>
<evidence type="ECO:0000313" key="2">
    <source>
        <dbReference type="Proteomes" id="UP000001025"/>
    </source>
</evidence>
<name>Q7UMP3_RHOBA</name>
<evidence type="ECO:0000313" key="1">
    <source>
        <dbReference type="EMBL" id="CAD75873.1"/>
    </source>
</evidence>
<reference evidence="1 2" key="1">
    <citation type="journal article" date="2003" name="Proc. Natl. Acad. Sci. U.S.A.">
        <title>Complete genome sequence of the marine planctomycete Pirellula sp. strain 1.</title>
        <authorList>
            <person name="Gloeckner F.O."/>
            <person name="Kube M."/>
            <person name="Bauer M."/>
            <person name="Teeling H."/>
            <person name="Lombardot T."/>
            <person name="Ludwig W."/>
            <person name="Gade D."/>
            <person name="Beck A."/>
            <person name="Borzym K."/>
            <person name="Heitmann K."/>
            <person name="Rabus R."/>
            <person name="Schlesner H."/>
            <person name="Amann R."/>
            <person name="Reinhardt R."/>
        </authorList>
    </citation>
    <scope>NUCLEOTIDE SEQUENCE [LARGE SCALE GENOMIC DNA]</scope>
    <source>
        <strain evidence="2">DSM 10527 / NCIMB 13988 / SH1</strain>
    </source>
</reference>
<dbReference type="AlphaFoldDB" id="Q7UMP3"/>
<dbReference type="EMBL" id="BX294148">
    <property type="protein sequence ID" value="CAD75873.1"/>
    <property type="molecule type" value="Genomic_DNA"/>
</dbReference>
<protein>
    <submittedName>
        <fullName evidence="1">Uncharacterized protein</fullName>
    </submittedName>
</protein>
<organism evidence="1 2">
    <name type="scientific">Rhodopirellula baltica (strain DSM 10527 / NCIMB 13988 / SH1)</name>
    <dbReference type="NCBI Taxonomy" id="243090"/>
    <lineage>
        <taxon>Bacteria</taxon>
        <taxon>Pseudomonadati</taxon>
        <taxon>Planctomycetota</taxon>
        <taxon>Planctomycetia</taxon>
        <taxon>Pirellulales</taxon>
        <taxon>Pirellulaceae</taxon>
        <taxon>Rhodopirellula</taxon>
    </lineage>
</organism>
<dbReference type="KEGG" id="rba:RB8697"/>
<dbReference type="InParanoid" id="Q7UMP3"/>